<dbReference type="InterPro" id="IPR019804">
    <property type="entry name" value="Ras_G-nucl-exch_fac_CS"/>
</dbReference>
<name>A0ABQ7SEM4_PHRPL</name>
<proteinExistence type="predicted"/>
<dbReference type="PANTHER" id="PTHR23113:SF197">
    <property type="entry name" value="RAS-GEF DOMAIN-CONTAINING FAMILY MEMBER 1B"/>
    <property type="match status" value="1"/>
</dbReference>
<reference evidence="5 6" key="1">
    <citation type="journal article" date="2022" name="Gigascience">
        <title>A chromosome-level genome assembly and annotation of the desert horned lizard, Phrynosoma platyrhinos, provides insight into chromosomal rearrangements among reptiles.</title>
        <authorList>
            <person name="Koochekian N."/>
            <person name="Ascanio A."/>
            <person name="Farleigh K."/>
            <person name="Card D.C."/>
            <person name="Schield D.R."/>
            <person name="Castoe T.A."/>
            <person name="Jezkova T."/>
        </authorList>
    </citation>
    <scope>NUCLEOTIDE SEQUENCE [LARGE SCALE GENOMIC DNA]</scope>
    <source>
        <strain evidence="5">NK-2021</strain>
    </source>
</reference>
<evidence type="ECO:0000259" key="3">
    <source>
        <dbReference type="PROSITE" id="PS50009"/>
    </source>
</evidence>
<sequence>MFDSSGYNRNLYQSKEDSCEGLCYNDNNLLSGSLEALIQHLVPTVDYYPDRTYIFTFLLSSRLFVHPYELMAKVCRLCSEQQRLDEPAADKSRLRKIAPKILQLLTEWTETFPYDFRDERMMRNLKDLGHRIGSGDEQMYRKNVQQIIQSLIRKLASLSQYEEVLAKINAASTDRLTVLKTKPQAIQRDIITVCSDPYMLAQQLTHIELERLNYIGPQEFVQAFVQKDPLDNDKSCYGDRKKTRNLEAYVEWFNRLSYLVATEICMVGLNNALATRVLDLNKLTLVPTPTHSIPQILSLDQVTVKQLLPAGMNMSPVSRLKKTWSKVKTAKFDILEHQMDPSSNFYNYRTALRGAAQRSLTAHSNREKIVIPFFSLLIKDIYFLNEGCANRLPNGHINFEKFWELAKQVSEFMTWKQVECPFERDRKILQYLLTVPVFSEDALYLASYESEGPENHIEKDRWKTLRSVSEGTAINKSADCKLTLPLDTFSTKVFAACLNR</sequence>
<dbReference type="PROSITE" id="PS00720">
    <property type="entry name" value="RASGEF"/>
    <property type="match status" value="1"/>
</dbReference>
<organism evidence="5 6">
    <name type="scientific">Phrynosoma platyrhinos</name>
    <name type="common">Desert horned lizard</name>
    <dbReference type="NCBI Taxonomy" id="52577"/>
    <lineage>
        <taxon>Eukaryota</taxon>
        <taxon>Metazoa</taxon>
        <taxon>Chordata</taxon>
        <taxon>Craniata</taxon>
        <taxon>Vertebrata</taxon>
        <taxon>Euteleostomi</taxon>
        <taxon>Lepidosauria</taxon>
        <taxon>Squamata</taxon>
        <taxon>Bifurcata</taxon>
        <taxon>Unidentata</taxon>
        <taxon>Episquamata</taxon>
        <taxon>Toxicofera</taxon>
        <taxon>Iguania</taxon>
        <taxon>Phrynosomatidae</taxon>
        <taxon>Phrynosomatinae</taxon>
        <taxon>Phrynosoma</taxon>
    </lineage>
</organism>
<dbReference type="SMART" id="SM00229">
    <property type="entry name" value="RasGEFN"/>
    <property type="match status" value="1"/>
</dbReference>
<gene>
    <name evidence="5" type="ORF">JD844_026307</name>
</gene>
<protein>
    <recommendedName>
        <fullName evidence="7">Ras-GEF domain-containing family member 1B</fullName>
    </recommendedName>
</protein>
<dbReference type="SUPFAM" id="SSF48366">
    <property type="entry name" value="Ras GEF"/>
    <property type="match status" value="2"/>
</dbReference>
<dbReference type="PANTHER" id="PTHR23113">
    <property type="entry name" value="GUANINE NUCLEOTIDE EXCHANGE FACTOR"/>
    <property type="match status" value="1"/>
</dbReference>
<dbReference type="SMART" id="SM00147">
    <property type="entry name" value="RasGEF"/>
    <property type="match status" value="1"/>
</dbReference>
<evidence type="ECO:0000256" key="2">
    <source>
        <dbReference type="PROSITE-ProRule" id="PRU00168"/>
    </source>
</evidence>
<dbReference type="InterPro" id="IPR023578">
    <property type="entry name" value="Ras_GEF_dom_sf"/>
</dbReference>
<evidence type="ECO:0000259" key="4">
    <source>
        <dbReference type="PROSITE" id="PS50212"/>
    </source>
</evidence>
<dbReference type="Pfam" id="PF00617">
    <property type="entry name" value="RasGEF"/>
    <property type="match status" value="1"/>
</dbReference>
<dbReference type="PROSITE" id="PS50009">
    <property type="entry name" value="RASGEF_CAT"/>
    <property type="match status" value="1"/>
</dbReference>
<dbReference type="InterPro" id="IPR008937">
    <property type="entry name" value="Ras-like_GEF"/>
</dbReference>
<dbReference type="EMBL" id="JAIPUX010005290">
    <property type="protein sequence ID" value="KAH0615795.1"/>
    <property type="molecule type" value="Genomic_DNA"/>
</dbReference>
<dbReference type="Pfam" id="PF00618">
    <property type="entry name" value="RasGEF_N"/>
    <property type="match status" value="1"/>
</dbReference>
<feature type="domain" description="Ras-GEF" evidence="3">
    <location>
        <begin position="196"/>
        <end position="453"/>
    </location>
</feature>
<comment type="caution">
    <text evidence="5">The sequence shown here is derived from an EMBL/GenBank/DDBJ whole genome shotgun (WGS) entry which is preliminary data.</text>
</comment>
<accession>A0ABQ7SEM4</accession>
<dbReference type="InterPro" id="IPR001895">
    <property type="entry name" value="RASGEF_cat_dom"/>
</dbReference>
<feature type="domain" description="N-terminal Ras-GEF" evidence="4">
    <location>
        <begin position="25"/>
        <end position="152"/>
    </location>
</feature>
<dbReference type="InterPro" id="IPR000651">
    <property type="entry name" value="Ras-like_Gua-exchang_fac_N"/>
</dbReference>
<evidence type="ECO:0000256" key="1">
    <source>
        <dbReference type="ARBA" id="ARBA00022658"/>
    </source>
</evidence>
<dbReference type="Gene3D" id="1.20.870.10">
    <property type="entry name" value="Son of sevenless (SoS) protein Chain: S domain 1"/>
    <property type="match status" value="1"/>
</dbReference>
<evidence type="ECO:0008006" key="7">
    <source>
        <dbReference type="Google" id="ProtNLM"/>
    </source>
</evidence>
<dbReference type="Gene3D" id="1.10.840.10">
    <property type="entry name" value="Ras guanine-nucleotide exchange factors catalytic domain"/>
    <property type="match status" value="1"/>
</dbReference>
<evidence type="ECO:0000313" key="5">
    <source>
        <dbReference type="EMBL" id="KAH0615795.1"/>
    </source>
</evidence>
<dbReference type="Proteomes" id="UP000826234">
    <property type="component" value="Unassembled WGS sequence"/>
</dbReference>
<keyword evidence="6" id="KW-1185">Reference proteome</keyword>
<keyword evidence="1 2" id="KW-0344">Guanine-nucleotide releasing factor</keyword>
<dbReference type="PROSITE" id="PS50212">
    <property type="entry name" value="RASGEF_NTER"/>
    <property type="match status" value="1"/>
</dbReference>
<dbReference type="InterPro" id="IPR036964">
    <property type="entry name" value="RASGEF_cat_dom_sf"/>
</dbReference>
<dbReference type="CDD" id="cd06224">
    <property type="entry name" value="REM"/>
    <property type="match status" value="1"/>
</dbReference>
<evidence type="ECO:0000313" key="6">
    <source>
        <dbReference type="Proteomes" id="UP000826234"/>
    </source>
</evidence>